<dbReference type="GO" id="GO:0003677">
    <property type="term" value="F:DNA binding"/>
    <property type="evidence" value="ECO:0007669"/>
    <property type="project" value="InterPro"/>
</dbReference>
<dbReference type="InterPro" id="IPR012337">
    <property type="entry name" value="RNaseH-like_sf"/>
</dbReference>
<dbReference type="GO" id="GO:0004803">
    <property type="term" value="F:transposase activity"/>
    <property type="evidence" value="ECO:0007669"/>
    <property type="project" value="InterPro"/>
</dbReference>
<dbReference type="GO" id="GO:0006313">
    <property type="term" value="P:DNA transposition"/>
    <property type="evidence" value="ECO:0007669"/>
    <property type="project" value="InterPro"/>
</dbReference>
<dbReference type="RefSeq" id="WP_124147870.1">
    <property type="nucleotide sequence ID" value="NZ_CAWOKI010000326.1"/>
</dbReference>
<reference evidence="2" key="1">
    <citation type="journal article" date="2018" name="ACS Chem. Biol.">
        <title>Ketoreductase domain dysfunction expands chemodiversity: malyngamide biosynthesis in the cyanobacterium Okeania hirsuta.</title>
        <authorList>
            <person name="Moss N.A."/>
            <person name="Leao T."/>
            <person name="Rankin M."/>
            <person name="McCullough T.M."/>
            <person name="Qu P."/>
            <person name="Korobeynikov A."/>
            <person name="Smith J.L."/>
            <person name="Gerwick L."/>
            <person name="Gerwick W.H."/>
        </authorList>
    </citation>
    <scope>NUCLEOTIDE SEQUENCE</scope>
    <source>
        <strain evidence="2">PAP-21-Jun-06-1</strain>
    </source>
</reference>
<dbReference type="AlphaFoldDB" id="A0A3S8IFM9"/>
<proteinExistence type="predicted"/>
<organism evidence="2">
    <name type="scientific">Okeania hirsuta</name>
    <dbReference type="NCBI Taxonomy" id="1458930"/>
    <lineage>
        <taxon>Bacteria</taxon>
        <taxon>Bacillati</taxon>
        <taxon>Cyanobacteriota</taxon>
        <taxon>Cyanophyceae</taxon>
        <taxon>Oscillatoriophycideae</taxon>
        <taxon>Oscillatoriales</taxon>
        <taxon>Microcoleaceae</taxon>
        <taxon>Okeania</taxon>
    </lineage>
</organism>
<dbReference type="Pfam" id="PF01609">
    <property type="entry name" value="DDE_Tnp_1"/>
    <property type="match status" value="1"/>
</dbReference>
<protein>
    <submittedName>
        <fullName evidence="2">MgiB</fullName>
    </submittedName>
</protein>
<dbReference type="EMBL" id="MK142793">
    <property type="protein sequence ID" value="AZH23831.1"/>
    <property type="molecule type" value="Genomic_DNA"/>
</dbReference>
<evidence type="ECO:0000313" key="2">
    <source>
        <dbReference type="EMBL" id="AZH23831.1"/>
    </source>
</evidence>
<dbReference type="InterPro" id="IPR002559">
    <property type="entry name" value="Transposase_11"/>
</dbReference>
<dbReference type="SUPFAM" id="SSF53098">
    <property type="entry name" value="Ribonuclease H-like"/>
    <property type="match status" value="1"/>
</dbReference>
<accession>A0A3S8IFM9</accession>
<feature type="domain" description="Transposase IS4-like" evidence="1">
    <location>
        <begin position="35"/>
        <end position="186"/>
    </location>
</feature>
<evidence type="ECO:0000259" key="1">
    <source>
        <dbReference type="Pfam" id="PF01609"/>
    </source>
</evidence>
<sequence>MKVVPVTLGLPDGIKVAEDDQTTIVERMSVLCVELLHAGSYIILDAEFASQNLIEELRKHKLHLITRVRINAVGKHPLPPPPLKCSRGRPRIWGESVKLRSLFAHKSSLSTETLVLYGKMVTLRYRCIDWHWDCPAQRVRFVLAVWPEGKQIILLSTDLTLSAAEILTADSWRFQIEVTFRNLIQLLSGFSYRFWIKALLPTQGWPKDYLILNRYPKKHQQQVKRKVEAMERFVLINTIALAVLQLLSLEMPMIIWKDFPGWFRTLPSNGYPSEQIVLLTLAEHRKKILAKSRSGLLSDKILKCSIAIHQTVESGAFCHMKPTVL</sequence>
<name>A0A3S8IFM9_9CYAN</name>